<proteinExistence type="predicted"/>
<feature type="compositionally biased region" description="Pro residues" evidence="1">
    <location>
        <begin position="185"/>
        <end position="194"/>
    </location>
</feature>
<comment type="caution">
    <text evidence="2">The sequence shown here is derived from an EMBL/GenBank/DDBJ whole genome shotgun (WGS) entry which is preliminary data.</text>
</comment>
<dbReference type="AlphaFoldDB" id="A0A438GSL8"/>
<feature type="region of interest" description="Disordered" evidence="1">
    <location>
        <begin position="58"/>
        <end position="101"/>
    </location>
</feature>
<feature type="region of interest" description="Disordered" evidence="1">
    <location>
        <begin position="170"/>
        <end position="194"/>
    </location>
</feature>
<sequence length="194" mass="20527">MCSSSPALGLLKMGGGNVALSTVQVMHWGKYLAYELPETGQSQEAARTLSSSIANDLKMGRDRLVRPVRPPAGHRTGPVRSFGSGGHRTGVGPVEQAVQPDEPTGCAAARIPLQLQVQPATPRDLADGLQQRLSDTHKVPPAAQDTKRAPLQGIPLLQLQLQLQPATPMDLAGGLQQRHSQGPAARPPPLSPSW</sequence>
<reference evidence="2 3" key="1">
    <citation type="journal article" date="2018" name="PLoS Genet.">
        <title>Population sequencing reveals clonal diversity and ancestral inbreeding in the grapevine cultivar Chardonnay.</title>
        <authorList>
            <person name="Roach M.J."/>
            <person name="Johnson D.L."/>
            <person name="Bohlmann J."/>
            <person name="van Vuuren H.J."/>
            <person name="Jones S.J."/>
            <person name="Pretorius I.S."/>
            <person name="Schmidt S.A."/>
            <person name="Borneman A.R."/>
        </authorList>
    </citation>
    <scope>NUCLEOTIDE SEQUENCE [LARGE SCALE GENOMIC DNA]</scope>
    <source>
        <strain evidence="3">cv. Chardonnay</strain>
        <tissue evidence="2">Leaf</tissue>
    </source>
</reference>
<dbReference type="EMBL" id="QGNW01000356">
    <property type="protein sequence ID" value="RVW75178.1"/>
    <property type="molecule type" value="Genomic_DNA"/>
</dbReference>
<dbReference type="Proteomes" id="UP000288805">
    <property type="component" value="Unassembled WGS sequence"/>
</dbReference>
<organism evidence="2 3">
    <name type="scientific">Vitis vinifera</name>
    <name type="common">Grape</name>
    <dbReference type="NCBI Taxonomy" id="29760"/>
    <lineage>
        <taxon>Eukaryota</taxon>
        <taxon>Viridiplantae</taxon>
        <taxon>Streptophyta</taxon>
        <taxon>Embryophyta</taxon>
        <taxon>Tracheophyta</taxon>
        <taxon>Spermatophyta</taxon>
        <taxon>Magnoliopsida</taxon>
        <taxon>eudicotyledons</taxon>
        <taxon>Gunneridae</taxon>
        <taxon>Pentapetalae</taxon>
        <taxon>rosids</taxon>
        <taxon>Vitales</taxon>
        <taxon>Vitaceae</taxon>
        <taxon>Viteae</taxon>
        <taxon>Vitis</taxon>
    </lineage>
</organism>
<evidence type="ECO:0000313" key="3">
    <source>
        <dbReference type="Proteomes" id="UP000288805"/>
    </source>
</evidence>
<evidence type="ECO:0000256" key="1">
    <source>
        <dbReference type="SAM" id="MobiDB-lite"/>
    </source>
</evidence>
<protein>
    <submittedName>
        <fullName evidence="2">Uncharacterized protein</fullName>
    </submittedName>
</protein>
<accession>A0A438GSL8</accession>
<gene>
    <name evidence="2" type="ORF">CK203_053887</name>
</gene>
<evidence type="ECO:0000313" key="2">
    <source>
        <dbReference type="EMBL" id="RVW75178.1"/>
    </source>
</evidence>
<name>A0A438GSL8_VITVI</name>